<proteinExistence type="predicted"/>
<evidence type="ECO:0000313" key="1">
    <source>
        <dbReference type="EMBL" id="NGM49512.1"/>
    </source>
</evidence>
<organism evidence="1">
    <name type="scientific">Caulobacter sp. 602-2</name>
    <dbReference type="NCBI Taxonomy" id="2710887"/>
    <lineage>
        <taxon>Bacteria</taxon>
        <taxon>Pseudomonadati</taxon>
        <taxon>Pseudomonadota</taxon>
        <taxon>Alphaproteobacteria</taxon>
        <taxon>Caulobacterales</taxon>
        <taxon>Caulobacteraceae</taxon>
        <taxon>Caulobacter</taxon>
    </lineage>
</organism>
<sequence>MALLLALALSAALVPPREGVEVFQETIFGEISHHDRLNSGALAVRWYRAAGGDRSRLHVADFKCDEPLGRRTCQFALIRDGGPVELRGRVVPERLSCSARFRRAAHPASGYVWIIERTMRLPRGSHTGTTLRCDPA</sequence>
<dbReference type="AlphaFoldDB" id="A0A6G4QVF6"/>
<protein>
    <submittedName>
        <fullName evidence="1">Uncharacterized protein</fullName>
    </submittedName>
</protein>
<name>A0A6G4QVF6_9CAUL</name>
<reference evidence="1" key="1">
    <citation type="submission" date="2020-02" db="EMBL/GenBank/DDBJ databases">
        <authorList>
            <person name="Gao J."/>
            <person name="Sun J."/>
        </authorList>
    </citation>
    <scope>NUCLEOTIDE SEQUENCE</scope>
    <source>
        <strain evidence="1">602-2</strain>
    </source>
</reference>
<gene>
    <name evidence="1" type="ORF">G5B46_07830</name>
</gene>
<dbReference type="EMBL" id="JAAKGT010000002">
    <property type="protein sequence ID" value="NGM49512.1"/>
    <property type="molecule type" value="Genomic_DNA"/>
</dbReference>
<dbReference type="RefSeq" id="WP_165257466.1">
    <property type="nucleotide sequence ID" value="NZ_JAAKGT010000002.1"/>
</dbReference>
<accession>A0A6G4QVF6</accession>
<comment type="caution">
    <text evidence="1">The sequence shown here is derived from an EMBL/GenBank/DDBJ whole genome shotgun (WGS) entry which is preliminary data.</text>
</comment>